<feature type="binding site" evidence="9">
    <location>
        <position position="122"/>
    </location>
    <ligand>
        <name>L-citrulline</name>
        <dbReference type="ChEBI" id="CHEBI:57743"/>
    </ligand>
</feature>
<dbReference type="InterPro" id="IPR023434">
    <property type="entry name" value="Arginosuc_synth_type_1_subfam"/>
</dbReference>
<evidence type="ECO:0000256" key="5">
    <source>
        <dbReference type="ARBA" id="ARBA00022598"/>
    </source>
</evidence>
<comment type="subunit">
    <text evidence="2 9">Homotetramer.</text>
</comment>
<keyword evidence="6 9" id="KW-0028">Amino-acid biosynthesis</keyword>
<dbReference type="InterPro" id="IPR048267">
    <property type="entry name" value="Arginosuc_syn_N"/>
</dbReference>
<evidence type="ECO:0000256" key="7">
    <source>
        <dbReference type="ARBA" id="ARBA00022741"/>
    </source>
</evidence>
<feature type="binding site" evidence="9">
    <location>
        <position position="116"/>
    </location>
    <ligand>
        <name>ATP</name>
        <dbReference type="ChEBI" id="CHEBI:30616"/>
    </ligand>
</feature>
<keyword evidence="7 9" id="KW-0547">Nucleotide-binding</keyword>
<dbReference type="GO" id="GO:0000050">
    <property type="term" value="P:urea cycle"/>
    <property type="evidence" value="ECO:0007669"/>
    <property type="project" value="TreeGrafter"/>
</dbReference>
<dbReference type="Gene3D" id="3.40.50.620">
    <property type="entry name" value="HUPs"/>
    <property type="match status" value="1"/>
</dbReference>
<dbReference type="EC" id="6.3.4.5" evidence="3 9"/>
<feature type="binding site" evidence="9">
    <location>
        <position position="179"/>
    </location>
    <ligand>
        <name>L-citrulline</name>
        <dbReference type="ChEBI" id="CHEBI:57743"/>
    </ligand>
</feature>
<dbReference type="CDD" id="cd01999">
    <property type="entry name" value="ASS"/>
    <property type="match status" value="1"/>
</dbReference>
<feature type="binding site" evidence="9">
    <location>
        <position position="188"/>
    </location>
    <ligand>
        <name>L-citrulline</name>
        <dbReference type="ChEBI" id="CHEBI:57743"/>
    </ligand>
</feature>
<dbReference type="PANTHER" id="PTHR11587:SF2">
    <property type="entry name" value="ARGININOSUCCINATE SYNTHASE"/>
    <property type="match status" value="1"/>
</dbReference>
<comment type="similarity">
    <text evidence="9">Belongs to the argininosuccinate synthase family. Type 1 subfamily.</text>
</comment>
<feature type="binding site" evidence="9">
    <location>
        <begin position="9"/>
        <end position="17"/>
    </location>
    <ligand>
        <name>ATP</name>
        <dbReference type="ChEBI" id="CHEBI:30616"/>
    </ligand>
</feature>
<sequence>MAKEKVLLAYSGGLDTSVILKWLTLKGYEVVAYVGNVGQEADWDTIKDKARKSGACEVIVDDLREEFVKDFVFPAVAFNALYEGRYYLGTSLARPVIAKGMVEAAKKTGCSYFAHGATGKGNDQVRFELTAAALAPELKVIAPWRDEEFFSVIKGRKEAMEFAAKYDIPVKATASKPWSSDDNALHISFEAGILEDPAVCPPADMFEYSKSPKDAPDKATVIEIEFEKGMAVKLNGEKLTPYNMLMALNKLGGENGIGRVDMVESRYVGMKSRGVYETPGAAIIMAAHRDLEGLTLDGSVINLKETLMPRFATLVYNGYWFSNEMDCLRALLDKSQEYVTGKVKLELYKGNVTCIGRSSEYSLYNMAIASMEDDGGAYNQSDATGFIRLHSLPLKMHAARKK</sequence>
<feature type="binding site" evidence="9">
    <location>
        <position position="86"/>
    </location>
    <ligand>
        <name>L-citrulline</name>
        <dbReference type="ChEBI" id="CHEBI:57743"/>
    </ligand>
</feature>
<feature type="binding site" evidence="9">
    <location>
        <position position="122"/>
    </location>
    <ligand>
        <name>L-aspartate</name>
        <dbReference type="ChEBI" id="CHEBI:29991"/>
    </ligand>
</feature>
<evidence type="ECO:0000256" key="1">
    <source>
        <dbReference type="ARBA" id="ARBA00004967"/>
    </source>
</evidence>
<dbReference type="InterPro" id="IPR014729">
    <property type="entry name" value="Rossmann-like_a/b/a_fold"/>
</dbReference>
<comment type="caution">
    <text evidence="12">The sequence shown here is derived from an EMBL/GenBank/DDBJ whole genome shotgun (WGS) entry which is preliminary data.</text>
</comment>
<dbReference type="Pfam" id="PF20979">
    <property type="entry name" value="Arginosuc_syn_C"/>
    <property type="match status" value="1"/>
</dbReference>
<dbReference type="HAMAP" id="MF_00005">
    <property type="entry name" value="Arg_succ_synth_type1"/>
    <property type="match status" value="1"/>
</dbReference>
<dbReference type="GO" id="GO:0005737">
    <property type="term" value="C:cytoplasm"/>
    <property type="evidence" value="ECO:0007669"/>
    <property type="project" value="UniProtKB-SubCell"/>
</dbReference>
<keyword evidence="9" id="KW-0963">Cytoplasm</keyword>
<dbReference type="InterPro" id="IPR018223">
    <property type="entry name" value="Arginosuc_synth_CS"/>
</dbReference>
<dbReference type="FunFam" id="3.90.1260.10:FF:000007">
    <property type="entry name" value="Argininosuccinate synthase"/>
    <property type="match status" value="1"/>
</dbReference>
<evidence type="ECO:0000256" key="3">
    <source>
        <dbReference type="ARBA" id="ARBA00012286"/>
    </source>
</evidence>
<dbReference type="Pfam" id="PF00764">
    <property type="entry name" value="Arginosuc_synth"/>
    <property type="match status" value="1"/>
</dbReference>
<dbReference type="InterPro" id="IPR001518">
    <property type="entry name" value="Arginosuc_synth"/>
</dbReference>
<evidence type="ECO:0000256" key="8">
    <source>
        <dbReference type="ARBA" id="ARBA00022840"/>
    </source>
</evidence>
<comment type="subcellular location">
    <subcellularLocation>
        <location evidence="9">Cytoplasm</location>
    </subcellularLocation>
</comment>
<evidence type="ECO:0000259" key="11">
    <source>
        <dbReference type="Pfam" id="PF20979"/>
    </source>
</evidence>
<keyword evidence="8 9" id="KW-0067">ATP-binding</keyword>
<feature type="binding site" evidence="9">
    <location>
        <position position="123"/>
    </location>
    <ligand>
        <name>L-aspartate</name>
        <dbReference type="ChEBI" id="CHEBI:29991"/>
    </ligand>
</feature>
<dbReference type="PROSITE" id="PS00565">
    <property type="entry name" value="ARGININOSUCCIN_SYN_2"/>
    <property type="match status" value="1"/>
</dbReference>
<feature type="binding site" evidence="9">
    <location>
        <position position="118"/>
    </location>
    <ligand>
        <name>L-aspartate</name>
        <dbReference type="ChEBI" id="CHEBI:29991"/>
    </ligand>
</feature>
<evidence type="ECO:0000256" key="4">
    <source>
        <dbReference type="ARBA" id="ARBA00022571"/>
    </source>
</evidence>
<reference evidence="12" key="2">
    <citation type="submission" date="2021-04" db="EMBL/GenBank/DDBJ databases">
        <authorList>
            <person name="Gilroy R."/>
        </authorList>
    </citation>
    <scope>NUCLEOTIDE SEQUENCE</scope>
    <source>
        <strain evidence="12">ChiW4-1371</strain>
    </source>
</reference>
<name>A0A9D2GUA0_9BACT</name>
<feature type="binding site" evidence="9">
    <location>
        <position position="126"/>
    </location>
    <ligand>
        <name>L-citrulline</name>
        <dbReference type="ChEBI" id="CHEBI:57743"/>
    </ligand>
</feature>
<comment type="caution">
    <text evidence="9">Lacks conserved residue(s) required for the propagation of feature annotation.</text>
</comment>
<evidence type="ECO:0000259" key="10">
    <source>
        <dbReference type="Pfam" id="PF00764"/>
    </source>
</evidence>
<dbReference type="PROSITE" id="PS00564">
    <property type="entry name" value="ARGININOSUCCIN_SYN_1"/>
    <property type="match status" value="1"/>
</dbReference>
<proteinExistence type="inferred from homology"/>
<dbReference type="Gene3D" id="3.90.1260.10">
    <property type="entry name" value="Argininosuccinate synthetase, chain A, domain 2"/>
    <property type="match status" value="1"/>
</dbReference>
<organism evidence="12 13">
    <name type="scientific">Candidatus Mucispirillum faecigallinarum</name>
    <dbReference type="NCBI Taxonomy" id="2838699"/>
    <lineage>
        <taxon>Bacteria</taxon>
        <taxon>Pseudomonadati</taxon>
        <taxon>Deferribacterota</taxon>
        <taxon>Deferribacteres</taxon>
        <taxon>Deferribacterales</taxon>
        <taxon>Mucispirillaceae</taxon>
        <taxon>Mucispirillum</taxon>
    </lineage>
</organism>
<protein>
    <recommendedName>
        <fullName evidence="3 9">Argininosuccinate synthase</fullName>
        <ecNumber evidence="3 9">6.3.4.5</ecNumber>
    </recommendedName>
    <alternativeName>
        <fullName evidence="9">Citrulline--aspartate ligase</fullName>
    </alternativeName>
</protein>
<dbReference type="Proteomes" id="UP000824176">
    <property type="component" value="Unassembled WGS sequence"/>
</dbReference>
<reference evidence="12" key="1">
    <citation type="journal article" date="2021" name="PeerJ">
        <title>Extensive microbial diversity within the chicken gut microbiome revealed by metagenomics and culture.</title>
        <authorList>
            <person name="Gilroy R."/>
            <person name="Ravi A."/>
            <person name="Getino M."/>
            <person name="Pursley I."/>
            <person name="Horton D.L."/>
            <person name="Alikhan N.F."/>
            <person name="Baker D."/>
            <person name="Gharbi K."/>
            <person name="Hall N."/>
            <person name="Watson M."/>
            <person name="Adriaenssens E.M."/>
            <person name="Foster-Nyarko E."/>
            <person name="Jarju S."/>
            <person name="Secka A."/>
            <person name="Antonio M."/>
            <person name="Oren A."/>
            <person name="Chaudhuri R.R."/>
            <person name="La Ragione R."/>
            <person name="Hildebrand F."/>
            <person name="Pallen M.J."/>
        </authorList>
    </citation>
    <scope>NUCLEOTIDE SEQUENCE</scope>
    <source>
        <strain evidence="12">ChiW4-1371</strain>
    </source>
</reference>
<keyword evidence="5 9" id="KW-0436">Ligase</keyword>
<evidence type="ECO:0000313" key="12">
    <source>
        <dbReference type="EMBL" id="HIZ90133.1"/>
    </source>
</evidence>
<feature type="binding site" evidence="9">
    <location>
        <position position="91"/>
    </location>
    <ligand>
        <name>L-citrulline</name>
        <dbReference type="ChEBI" id="CHEBI:57743"/>
    </ligand>
</feature>
<dbReference type="GO" id="GO:0006526">
    <property type="term" value="P:L-arginine biosynthetic process"/>
    <property type="evidence" value="ECO:0007669"/>
    <property type="project" value="UniProtKB-UniRule"/>
</dbReference>
<dbReference type="EMBL" id="DXAQ01000139">
    <property type="protein sequence ID" value="HIZ90133.1"/>
    <property type="molecule type" value="Genomic_DNA"/>
</dbReference>
<dbReference type="NCBIfam" id="TIGR00032">
    <property type="entry name" value="argG"/>
    <property type="match status" value="1"/>
</dbReference>
<feature type="domain" description="Arginosuccinate synthase C-terminal" evidence="11">
    <location>
        <begin position="178"/>
        <end position="396"/>
    </location>
</feature>
<dbReference type="FunFam" id="3.40.50.620:FF:000019">
    <property type="entry name" value="Argininosuccinate synthase"/>
    <property type="match status" value="1"/>
</dbReference>
<comment type="catalytic activity">
    <reaction evidence="9">
        <text>L-citrulline + L-aspartate + ATP = 2-(N(omega)-L-arginino)succinate + AMP + diphosphate + H(+)</text>
        <dbReference type="Rhea" id="RHEA:10932"/>
        <dbReference type="ChEBI" id="CHEBI:15378"/>
        <dbReference type="ChEBI" id="CHEBI:29991"/>
        <dbReference type="ChEBI" id="CHEBI:30616"/>
        <dbReference type="ChEBI" id="CHEBI:33019"/>
        <dbReference type="ChEBI" id="CHEBI:57472"/>
        <dbReference type="ChEBI" id="CHEBI:57743"/>
        <dbReference type="ChEBI" id="CHEBI:456215"/>
        <dbReference type="EC" id="6.3.4.5"/>
    </reaction>
</comment>
<accession>A0A9D2GUA0</accession>
<evidence type="ECO:0000313" key="13">
    <source>
        <dbReference type="Proteomes" id="UP000824176"/>
    </source>
</evidence>
<dbReference type="SUPFAM" id="SSF52402">
    <property type="entry name" value="Adenine nucleotide alpha hydrolases-like"/>
    <property type="match status" value="1"/>
</dbReference>
<evidence type="ECO:0000256" key="2">
    <source>
        <dbReference type="ARBA" id="ARBA00011881"/>
    </source>
</evidence>
<dbReference type="GO" id="GO:0000053">
    <property type="term" value="P:argininosuccinate metabolic process"/>
    <property type="evidence" value="ECO:0007669"/>
    <property type="project" value="TreeGrafter"/>
</dbReference>
<feature type="domain" description="Arginosuccinate synthase-like N-terminal" evidence="10">
    <location>
        <begin position="5"/>
        <end position="169"/>
    </location>
</feature>
<gene>
    <name evidence="9" type="primary">argG</name>
    <name evidence="12" type="ORF">H9804_09300</name>
</gene>
<comment type="pathway">
    <text evidence="1 9">Amino-acid biosynthesis; L-arginine biosynthesis; L-arginine from L-ornithine and carbamoyl phosphate: step 2/3.</text>
</comment>
<evidence type="ECO:0000256" key="6">
    <source>
        <dbReference type="ARBA" id="ARBA00022605"/>
    </source>
</evidence>
<dbReference type="SUPFAM" id="SSF69864">
    <property type="entry name" value="Argininosuccinate synthetase, C-terminal domain"/>
    <property type="match status" value="1"/>
</dbReference>
<dbReference type="PANTHER" id="PTHR11587">
    <property type="entry name" value="ARGININOSUCCINATE SYNTHASE"/>
    <property type="match status" value="1"/>
</dbReference>
<dbReference type="InterPro" id="IPR048268">
    <property type="entry name" value="Arginosuc_syn_C"/>
</dbReference>
<dbReference type="InterPro" id="IPR024074">
    <property type="entry name" value="AS_cat/multimer_dom_body"/>
</dbReference>
<dbReference type="NCBIfam" id="NF001770">
    <property type="entry name" value="PRK00509.1"/>
    <property type="match status" value="1"/>
</dbReference>
<evidence type="ECO:0000256" key="9">
    <source>
        <dbReference type="HAMAP-Rule" id="MF_00005"/>
    </source>
</evidence>
<feature type="binding site" evidence="9">
    <location>
        <position position="264"/>
    </location>
    <ligand>
        <name>L-citrulline</name>
        <dbReference type="ChEBI" id="CHEBI:57743"/>
    </ligand>
</feature>
<dbReference type="AlphaFoldDB" id="A0A9D2GUA0"/>
<dbReference type="GO" id="GO:0005524">
    <property type="term" value="F:ATP binding"/>
    <property type="evidence" value="ECO:0007669"/>
    <property type="project" value="UniProtKB-UniRule"/>
</dbReference>
<dbReference type="GO" id="GO:0004055">
    <property type="term" value="F:argininosuccinate synthase activity"/>
    <property type="evidence" value="ECO:0007669"/>
    <property type="project" value="UniProtKB-UniRule"/>
</dbReference>
<keyword evidence="4 9" id="KW-0055">Arginine biosynthesis</keyword>
<feature type="binding site" evidence="9">
    <location>
        <position position="276"/>
    </location>
    <ligand>
        <name>L-citrulline</name>
        <dbReference type="ChEBI" id="CHEBI:57743"/>
    </ligand>
</feature>